<dbReference type="Proteomes" id="UP000033725">
    <property type="component" value="Unassembled WGS sequence"/>
</dbReference>
<dbReference type="EMBL" id="JYIV01000025">
    <property type="protein sequence ID" value="KJL22548.1"/>
    <property type="molecule type" value="Genomic_DNA"/>
</dbReference>
<evidence type="ECO:0000313" key="2">
    <source>
        <dbReference type="Proteomes" id="UP000033725"/>
    </source>
</evidence>
<sequence length="199" mass="21308">MTGGGRWERDDRYRRVMTLLQDQLAGVADVTPAERAQRLADAGSAWNERIAVDDANARLTYRVSGRGIGSVATEIRAGKHRFLVDEPGALAGDDVAASPVEYALGALVSCQVVVYRLYAQALGLTIDAIEITAEGDLDVRKLFGIDESGRAGFHDVRVAVDITGPNSVEEYENLRAVVDAHCPVLDLFAAPVPTSSALV</sequence>
<dbReference type="PANTHER" id="PTHR35368:SF1">
    <property type="entry name" value="HYDROPEROXIDE REDUCTASE"/>
    <property type="match status" value="1"/>
</dbReference>
<protein>
    <submittedName>
        <fullName evidence="1">OsmC-like protein</fullName>
    </submittedName>
</protein>
<dbReference type="AlphaFoldDB" id="A0A0F0KNT7"/>
<reference evidence="1 2" key="1">
    <citation type="submission" date="2015-02" db="EMBL/GenBank/DDBJ databases">
        <title>Draft genome sequences of ten Microbacterium spp. with emphasis on heavy metal contaminated environments.</title>
        <authorList>
            <person name="Corretto E."/>
        </authorList>
    </citation>
    <scope>NUCLEOTIDE SEQUENCE [LARGE SCALE GENOMIC DNA]</scope>
    <source>
        <strain evidence="1 2">BEL163</strain>
    </source>
</reference>
<dbReference type="SUPFAM" id="SSF82784">
    <property type="entry name" value="OsmC-like"/>
    <property type="match status" value="1"/>
</dbReference>
<dbReference type="PANTHER" id="PTHR35368">
    <property type="entry name" value="HYDROPEROXIDE REDUCTASE"/>
    <property type="match status" value="1"/>
</dbReference>
<dbReference type="Pfam" id="PF02566">
    <property type="entry name" value="OsmC"/>
    <property type="match status" value="1"/>
</dbReference>
<name>A0A0F0KNT7_9MICO</name>
<dbReference type="InterPro" id="IPR015946">
    <property type="entry name" value="KH_dom-like_a/b"/>
</dbReference>
<evidence type="ECO:0000313" key="1">
    <source>
        <dbReference type="EMBL" id="KJL22548.1"/>
    </source>
</evidence>
<dbReference type="Gene3D" id="3.30.300.20">
    <property type="match status" value="1"/>
</dbReference>
<dbReference type="InterPro" id="IPR003718">
    <property type="entry name" value="OsmC/Ohr_fam"/>
</dbReference>
<gene>
    <name evidence="1" type="ORF">RN51_01862</name>
</gene>
<accession>A0A0F0KNT7</accession>
<dbReference type="InterPro" id="IPR052924">
    <property type="entry name" value="OsmC/Ohr_hydroprdx_reductase"/>
</dbReference>
<dbReference type="InterPro" id="IPR036102">
    <property type="entry name" value="OsmC/Ohrsf"/>
</dbReference>
<organism evidence="1 2">
    <name type="scientific">Microbacterium oxydans</name>
    <dbReference type="NCBI Taxonomy" id="82380"/>
    <lineage>
        <taxon>Bacteria</taxon>
        <taxon>Bacillati</taxon>
        <taxon>Actinomycetota</taxon>
        <taxon>Actinomycetes</taxon>
        <taxon>Micrococcales</taxon>
        <taxon>Microbacteriaceae</taxon>
        <taxon>Microbacterium</taxon>
    </lineage>
</organism>
<dbReference type="PATRIC" id="fig|82380.10.peg.1872"/>
<proteinExistence type="predicted"/>
<comment type="caution">
    <text evidence="1">The sequence shown here is derived from an EMBL/GenBank/DDBJ whole genome shotgun (WGS) entry which is preliminary data.</text>
</comment>